<dbReference type="RefSeq" id="WP_054971412.1">
    <property type="nucleotide sequence ID" value="NZ_LJCO01000103.1"/>
</dbReference>
<dbReference type="AlphaFoldDB" id="A0A0P9C9S2"/>
<sequence length="78" mass="8588">MSLLWSIVPTDSIFATEIKDTYLLRSVPAAEATMILSDVGGGMGKIERLLSTNPNDYLRPEWQPGCLVRLADFNSDSV</sequence>
<reference evidence="1 2" key="1">
    <citation type="submission" date="2015-09" db="EMBL/GenBank/DDBJ databases">
        <title>Draft genome sequence of Alicyclobacillus ferrooxydans DSM 22381.</title>
        <authorList>
            <person name="Hemp J."/>
        </authorList>
    </citation>
    <scope>NUCLEOTIDE SEQUENCE [LARGE SCALE GENOMIC DNA]</scope>
    <source>
        <strain evidence="1 2">TC-34</strain>
    </source>
</reference>
<organism evidence="1 2">
    <name type="scientific">Alicyclobacillus ferrooxydans</name>
    <dbReference type="NCBI Taxonomy" id="471514"/>
    <lineage>
        <taxon>Bacteria</taxon>
        <taxon>Bacillati</taxon>
        <taxon>Bacillota</taxon>
        <taxon>Bacilli</taxon>
        <taxon>Bacillales</taxon>
        <taxon>Alicyclobacillaceae</taxon>
        <taxon>Alicyclobacillus</taxon>
    </lineage>
</organism>
<evidence type="ECO:0000313" key="1">
    <source>
        <dbReference type="EMBL" id="KPV39844.1"/>
    </source>
</evidence>
<name>A0A0P9C9S2_9BACL</name>
<dbReference type="EMBL" id="LJCO01000103">
    <property type="protein sequence ID" value="KPV39844.1"/>
    <property type="molecule type" value="Genomic_DNA"/>
</dbReference>
<gene>
    <name evidence="1" type="ORF">AN477_22420</name>
</gene>
<dbReference type="OrthoDB" id="1683573at2"/>
<proteinExistence type="predicted"/>
<keyword evidence="2" id="KW-1185">Reference proteome</keyword>
<dbReference type="PATRIC" id="fig|471514.4.peg.1297"/>
<dbReference type="Pfam" id="PF14035">
    <property type="entry name" value="YlzJ"/>
    <property type="match status" value="1"/>
</dbReference>
<protein>
    <submittedName>
        <fullName evidence="1">Uncharacterized protein</fullName>
    </submittedName>
</protein>
<dbReference type="STRING" id="471514.AN477_22420"/>
<comment type="caution">
    <text evidence="1">The sequence shown here is derived from an EMBL/GenBank/DDBJ whole genome shotgun (WGS) entry which is preliminary data.</text>
</comment>
<dbReference type="Proteomes" id="UP000050482">
    <property type="component" value="Unassembled WGS sequence"/>
</dbReference>
<accession>A0A0P9C9S2</accession>
<dbReference type="InterPro" id="IPR025619">
    <property type="entry name" value="YlzJ"/>
</dbReference>
<evidence type="ECO:0000313" key="2">
    <source>
        <dbReference type="Proteomes" id="UP000050482"/>
    </source>
</evidence>